<comment type="similarity">
    <text evidence="1">Belongs to the protein kinase superfamily. NEK Ser/Thr protein kinase family. NIMA subfamily.</text>
</comment>
<keyword evidence="4" id="KW-0808">Transferase</keyword>
<dbReference type="Proteomes" id="UP001152798">
    <property type="component" value="Chromosome 1"/>
</dbReference>
<accession>A0A9P0E875</accession>
<keyword evidence="6" id="KW-0418">Kinase</keyword>
<protein>
    <recommendedName>
        <fullName evidence="2">non-specific serine/threonine protein kinase</fullName>
        <ecNumber evidence="2">2.7.11.1</ecNumber>
    </recommendedName>
</protein>
<dbReference type="SMART" id="SM00220">
    <property type="entry name" value="S_TKc"/>
    <property type="match status" value="1"/>
</dbReference>
<dbReference type="EC" id="2.7.11.1" evidence="2"/>
<evidence type="ECO:0000256" key="7">
    <source>
        <dbReference type="ARBA" id="ARBA00022840"/>
    </source>
</evidence>
<proteinExistence type="inferred from homology"/>
<dbReference type="PROSITE" id="PS00108">
    <property type="entry name" value="PROTEIN_KINASE_ST"/>
    <property type="match status" value="1"/>
</dbReference>
<keyword evidence="10" id="KW-0175">Coiled coil</keyword>
<keyword evidence="7" id="KW-0067">ATP-binding</keyword>
<feature type="coiled-coil region" evidence="10">
    <location>
        <begin position="325"/>
        <end position="352"/>
    </location>
</feature>
<dbReference type="Gene3D" id="1.10.510.10">
    <property type="entry name" value="Transferase(Phosphotransferase) domain 1"/>
    <property type="match status" value="1"/>
</dbReference>
<feature type="domain" description="Protein kinase" evidence="11">
    <location>
        <begin position="8"/>
        <end position="269"/>
    </location>
</feature>
<gene>
    <name evidence="12" type="ORF">NEZAVI_LOCUS2699</name>
</gene>
<evidence type="ECO:0000313" key="13">
    <source>
        <dbReference type="Proteomes" id="UP001152798"/>
    </source>
</evidence>
<evidence type="ECO:0000256" key="2">
    <source>
        <dbReference type="ARBA" id="ARBA00012513"/>
    </source>
</evidence>
<keyword evidence="5" id="KW-0547">Nucleotide-binding</keyword>
<dbReference type="Pfam" id="PF00069">
    <property type="entry name" value="Pkinase"/>
    <property type="match status" value="1"/>
</dbReference>
<dbReference type="InterPro" id="IPR008271">
    <property type="entry name" value="Ser/Thr_kinase_AS"/>
</dbReference>
<evidence type="ECO:0000256" key="8">
    <source>
        <dbReference type="ARBA" id="ARBA00047899"/>
    </source>
</evidence>
<name>A0A9P0E875_NEZVI</name>
<dbReference type="AlphaFoldDB" id="A0A9P0E875"/>
<evidence type="ECO:0000256" key="5">
    <source>
        <dbReference type="ARBA" id="ARBA00022741"/>
    </source>
</evidence>
<dbReference type="PANTHER" id="PTHR44899">
    <property type="entry name" value="CAMK FAMILY PROTEIN KINASE"/>
    <property type="match status" value="1"/>
</dbReference>
<evidence type="ECO:0000256" key="4">
    <source>
        <dbReference type="ARBA" id="ARBA00022679"/>
    </source>
</evidence>
<dbReference type="Gene3D" id="3.30.200.20">
    <property type="entry name" value="Phosphorylase Kinase, domain 1"/>
    <property type="match status" value="2"/>
</dbReference>
<evidence type="ECO:0000259" key="11">
    <source>
        <dbReference type="PROSITE" id="PS50011"/>
    </source>
</evidence>
<dbReference type="EMBL" id="OV725077">
    <property type="protein sequence ID" value="CAH1391750.1"/>
    <property type="molecule type" value="Genomic_DNA"/>
</dbReference>
<evidence type="ECO:0000256" key="9">
    <source>
        <dbReference type="ARBA" id="ARBA00048679"/>
    </source>
</evidence>
<dbReference type="GO" id="GO:0005524">
    <property type="term" value="F:ATP binding"/>
    <property type="evidence" value="ECO:0007669"/>
    <property type="project" value="UniProtKB-KW"/>
</dbReference>
<dbReference type="PROSITE" id="PS50011">
    <property type="entry name" value="PROTEIN_KINASE_DOM"/>
    <property type="match status" value="1"/>
</dbReference>
<organism evidence="12 13">
    <name type="scientific">Nezara viridula</name>
    <name type="common">Southern green stink bug</name>
    <name type="synonym">Cimex viridulus</name>
    <dbReference type="NCBI Taxonomy" id="85310"/>
    <lineage>
        <taxon>Eukaryota</taxon>
        <taxon>Metazoa</taxon>
        <taxon>Ecdysozoa</taxon>
        <taxon>Arthropoda</taxon>
        <taxon>Hexapoda</taxon>
        <taxon>Insecta</taxon>
        <taxon>Pterygota</taxon>
        <taxon>Neoptera</taxon>
        <taxon>Paraneoptera</taxon>
        <taxon>Hemiptera</taxon>
        <taxon>Heteroptera</taxon>
        <taxon>Panheteroptera</taxon>
        <taxon>Pentatomomorpha</taxon>
        <taxon>Pentatomoidea</taxon>
        <taxon>Pentatomidae</taxon>
        <taxon>Pentatominae</taxon>
        <taxon>Nezara</taxon>
    </lineage>
</organism>
<dbReference type="PANTHER" id="PTHR44899:SF10">
    <property type="entry name" value="NIMA-RELATED KINASE 2"/>
    <property type="match status" value="1"/>
</dbReference>
<evidence type="ECO:0000256" key="6">
    <source>
        <dbReference type="ARBA" id="ARBA00022777"/>
    </source>
</evidence>
<comment type="catalytic activity">
    <reaction evidence="9">
        <text>L-seryl-[protein] + ATP = O-phospho-L-seryl-[protein] + ADP + H(+)</text>
        <dbReference type="Rhea" id="RHEA:17989"/>
        <dbReference type="Rhea" id="RHEA-COMP:9863"/>
        <dbReference type="Rhea" id="RHEA-COMP:11604"/>
        <dbReference type="ChEBI" id="CHEBI:15378"/>
        <dbReference type="ChEBI" id="CHEBI:29999"/>
        <dbReference type="ChEBI" id="CHEBI:30616"/>
        <dbReference type="ChEBI" id="CHEBI:83421"/>
        <dbReference type="ChEBI" id="CHEBI:456216"/>
        <dbReference type="EC" id="2.7.11.1"/>
    </reaction>
</comment>
<evidence type="ECO:0000313" key="12">
    <source>
        <dbReference type="EMBL" id="CAH1391750.1"/>
    </source>
</evidence>
<dbReference type="InterPro" id="IPR051131">
    <property type="entry name" value="NEK_Ser/Thr_kinase_NIMA"/>
</dbReference>
<dbReference type="InterPro" id="IPR000719">
    <property type="entry name" value="Prot_kinase_dom"/>
</dbReference>
<dbReference type="InterPro" id="IPR011009">
    <property type="entry name" value="Kinase-like_dom_sf"/>
</dbReference>
<evidence type="ECO:0000256" key="3">
    <source>
        <dbReference type="ARBA" id="ARBA00022527"/>
    </source>
</evidence>
<evidence type="ECO:0000256" key="10">
    <source>
        <dbReference type="SAM" id="Coils"/>
    </source>
</evidence>
<keyword evidence="3" id="KW-0723">Serine/threonine-protein kinase</keyword>
<comment type="catalytic activity">
    <reaction evidence="8">
        <text>L-threonyl-[protein] + ATP = O-phospho-L-threonyl-[protein] + ADP + H(+)</text>
        <dbReference type="Rhea" id="RHEA:46608"/>
        <dbReference type="Rhea" id="RHEA-COMP:11060"/>
        <dbReference type="Rhea" id="RHEA-COMP:11605"/>
        <dbReference type="ChEBI" id="CHEBI:15378"/>
        <dbReference type="ChEBI" id="CHEBI:30013"/>
        <dbReference type="ChEBI" id="CHEBI:30616"/>
        <dbReference type="ChEBI" id="CHEBI:61977"/>
        <dbReference type="ChEBI" id="CHEBI:456216"/>
        <dbReference type="EC" id="2.7.11.1"/>
    </reaction>
</comment>
<dbReference type="SUPFAM" id="SSF56112">
    <property type="entry name" value="Protein kinase-like (PK-like)"/>
    <property type="match status" value="1"/>
</dbReference>
<dbReference type="CDD" id="cd08217">
    <property type="entry name" value="STKc_Nek2"/>
    <property type="match status" value="1"/>
</dbReference>
<dbReference type="OrthoDB" id="248923at2759"/>
<reference evidence="12" key="1">
    <citation type="submission" date="2022-01" db="EMBL/GenBank/DDBJ databases">
        <authorList>
            <person name="King R."/>
        </authorList>
    </citation>
    <scope>NUCLEOTIDE SEQUENCE</scope>
</reference>
<sequence>MSQKLEDFDVISVVGTGSFGTCYKIRHKISKQFYVWKAIDYGKLSEEKKKLLVSEVNLLSQLQHPNIVEYFDRIVRKETCTLYIIMEWCQGGDLSALIRACRIENKKFDEPFIWKALVQISKALQVCHTRLPQMTLLHRDIKPANIFIDSKGNFKLGDFGLAQNEDECSLSDNIVGTPYYMSPEIIRGKKYDRKSDIWALGCLIYELCSLVPPFRGVTLQELVSNIKGGRYPPIPEFYSEHLHTVVTFMLTVKREFRPTIEMIIHHPLVVARVTSDPHSVNKPSQIKYRERSEEKIRELKKLSNGISNISLSQRNPEEISEALFKERWLNRLENLRERESKLREREEILTLKEESLNNKEKYLSLLEKRTKERMTQAQLYLNRKKGKLSGSIEDMSDISADPGDTSILPTSAKFNPSGLPKPCFLRLSSSRKTVASKHVHFERKPLKESGANRPHSAGDKFLKQYVIDPRIDEMVWLEQKRNNFQTKHIESTNKENVGTFKNTKKTK</sequence>
<evidence type="ECO:0000256" key="1">
    <source>
        <dbReference type="ARBA" id="ARBA00010886"/>
    </source>
</evidence>
<dbReference type="GO" id="GO:0004674">
    <property type="term" value="F:protein serine/threonine kinase activity"/>
    <property type="evidence" value="ECO:0007669"/>
    <property type="project" value="UniProtKB-KW"/>
</dbReference>
<keyword evidence="13" id="KW-1185">Reference proteome</keyword>